<dbReference type="Proteomes" id="UP000813423">
    <property type="component" value="Unassembled WGS sequence"/>
</dbReference>
<proteinExistence type="predicted"/>
<reference evidence="2" key="1">
    <citation type="submission" date="2021-08" db="EMBL/GenBank/DDBJ databases">
        <title>Global Aspergillus fumigatus from environmental and clinical sources.</title>
        <authorList>
            <person name="Barber A."/>
            <person name="Sae-Ong T."/>
        </authorList>
    </citation>
    <scope>NUCLEOTIDE SEQUENCE</scope>
    <source>
        <strain evidence="2">NRZ-2016-071</strain>
    </source>
</reference>
<sequence>MDTWQRNIRMMHQVGEFLDLDSTKSDMVAEFIALIQAVREGLMQIDDNFQIPDAHINTLFLTKLKSRPQWKEWATTMLRDPRITAANSTEHVTFQELASLAIEQEKAIQQGDAKGRNASDNAASVAATSNVEANPRALTQDEINAFVVKQMNHDGRYLPQNGNIKGHQKRPSQEEINEYVIQQMRKEQERKTRMRSQSQPGPERRNHRVRPNGARCTFCGDTHHQSNNCWRRWRVAVEAPQGNFLPKRVEFKSQIPGQPPIYRSGFTLF</sequence>
<accession>A0A229W5M2</accession>
<evidence type="ECO:0000313" key="3">
    <source>
        <dbReference type="Proteomes" id="UP000813423"/>
    </source>
</evidence>
<gene>
    <name evidence="2" type="ORF">KXV57_004767</name>
</gene>
<dbReference type="AlphaFoldDB" id="A0A229W5M2"/>
<feature type="region of interest" description="Disordered" evidence="1">
    <location>
        <begin position="185"/>
        <end position="212"/>
    </location>
</feature>
<comment type="caution">
    <text evidence="2">The sequence shown here is derived from an EMBL/GenBank/DDBJ whole genome shotgun (WGS) entry which is preliminary data.</text>
</comment>
<organism evidence="2 3">
    <name type="scientific">Aspergillus fumigatus</name>
    <name type="common">Neosartorya fumigata</name>
    <dbReference type="NCBI Taxonomy" id="746128"/>
    <lineage>
        <taxon>Eukaryota</taxon>
        <taxon>Fungi</taxon>
        <taxon>Dikarya</taxon>
        <taxon>Ascomycota</taxon>
        <taxon>Pezizomycotina</taxon>
        <taxon>Eurotiomycetes</taxon>
        <taxon>Eurotiomycetidae</taxon>
        <taxon>Eurotiales</taxon>
        <taxon>Aspergillaceae</taxon>
        <taxon>Aspergillus</taxon>
        <taxon>Aspergillus subgen. Fumigati</taxon>
    </lineage>
</organism>
<dbReference type="EMBL" id="JAIBSC010000030">
    <property type="protein sequence ID" value="KAH1907145.1"/>
    <property type="molecule type" value="Genomic_DNA"/>
</dbReference>
<protein>
    <submittedName>
        <fullName evidence="2">Uncharacterized protein</fullName>
    </submittedName>
</protein>
<name>A0A229W5M2_ASPFM</name>
<evidence type="ECO:0000256" key="1">
    <source>
        <dbReference type="SAM" id="MobiDB-lite"/>
    </source>
</evidence>
<evidence type="ECO:0000313" key="2">
    <source>
        <dbReference type="EMBL" id="KAH1907145.1"/>
    </source>
</evidence>